<name>A0ABV9XZJ6_9PSEU</name>
<dbReference type="PRINTS" id="PR00420">
    <property type="entry name" value="RNGMNOXGNASE"/>
</dbReference>
<dbReference type="EMBL" id="JBHSJB010000017">
    <property type="protein sequence ID" value="MFC5055808.1"/>
    <property type="molecule type" value="Genomic_DNA"/>
</dbReference>
<dbReference type="PANTHER" id="PTHR43747">
    <property type="entry name" value="FAD-BINDING PROTEIN"/>
    <property type="match status" value="1"/>
</dbReference>
<dbReference type="Gene3D" id="3.30.9.100">
    <property type="match status" value="1"/>
</dbReference>
<dbReference type="InterPro" id="IPR036188">
    <property type="entry name" value="FAD/NAD-bd_sf"/>
</dbReference>
<feature type="domain" description="FAD-binding" evidence="2">
    <location>
        <begin position="8"/>
        <end position="176"/>
    </location>
</feature>
<gene>
    <name evidence="3" type="ORF">ACFPFM_18850</name>
</gene>
<organism evidence="3 4">
    <name type="scientific">Saccharothrix xinjiangensis</name>
    <dbReference type="NCBI Taxonomy" id="204798"/>
    <lineage>
        <taxon>Bacteria</taxon>
        <taxon>Bacillati</taxon>
        <taxon>Actinomycetota</taxon>
        <taxon>Actinomycetes</taxon>
        <taxon>Pseudonocardiales</taxon>
        <taxon>Pseudonocardiaceae</taxon>
        <taxon>Saccharothrix</taxon>
    </lineage>
</organism>
<evidence type="ECO:0000313" key="4">
    <source>
        <dbReference type="Proteomes" id="UP001595833"/>
    </source>
</evidence>
<evidence type="ECO:0000313" key="3">
    <source>
        <dbReference type="EMBL" id="MFC5055808.1"/>
    </source>
</evidence>
<proteinExistence type="inferred from homology"/>
<dbReference type="RefSeq" id="WP_344041693.1">
    <property type="nucleotide sequence ID" value="NZ_BAAAKE010000030.1"/>
</dbReference>
<evidence type="ECO:0000256" key="1">
    <source>
        <dbReference type="ARBA" id="ARBA00038396"/>
    </source>
</evidence>
<reference evidence="4" key="1">
    <citation type="journal article" date="2019" name="Int. J. Syst. Evol. Microbiol.">
        <title>The Global Catalogue of Microorganisms (GCM) 10K type strain sequencing project: providing services to taxonomists for standard genome sequencing and annotation.</title>
        <authorList>
            <consortium name="The Broad Institute Genomics Platform"/>
            <consortium name="The Broad Institute Genome Sequencing Center for Infectious Disease"/>
            <person name="Wu L."/>
            <person name="Ma J."/>
        </authorList>
    </citation>
    <scope>NUCLEOTIDE SEQUENCE [LARGE SCALE GENOMIC DNA]</scope>
    <source>
        <strain evidence="4">KCTC 12848</strain>
    </source>
</reference>
<comment type="caution">
    <text evidence="3">The sequence shown here is derived from an EMBL/GenBank/DDBJ whole genome shotgun (WGS) entry which is preliminary data.</text>
</comment>
<keyword evidence="4" id="KW-1185">Reference proteome</keyword>
<dbReference type="Pfam" id="PF01494">
    <property type="entry name" value="FAD_binding_3"/>
    <property type="match status" value="1"/>
</dbReference>
<comment type="similarity">
    <text evidence="1">Belongs to the flavin-dependent halogenase family. Bacterial tryptophan halogenase subfamily.</text>
</comment>
<accession>A0ABV9XZJ6</accession>
<keyword evidence="3" id="KW-0560">Oxidoreductase</keyword>
<dbReference type="Gene3D" id="3.50.50.60">
    <property type="entry name" value="FAD/NAD(P)-binding domain"/>
    <property type="match status" value="1"/>
</dbReference>
<dbReference type="EC" id="1.-.-.-" evidence="3"/>
<sequence>MSKEIGSEYDVVIMGGGPAGSTLGALLAKRTDLRVALFEKEKHPREHIGESFAHQMMSVLQESGALEKVLASDCWVQKFGGIFNWAETPLTAFFDGRHAAEDGVRRWAMHVNRSEFDEILLRHAESLGVEVFEEVSVSAFEPDADGATVTLKGGREVRASYFVDASGRRNSIAAKQKRDWLSGYRNIAIWQHYLGGKDAQSLPGDWNIFREDNLSPIGCFAFLNGWCWYIPVPKIIDGERKLTHSIGIVTIPEILKQDGLDFTDPAVFLRTVRQVPHLKDLIQDVEPVADKMNTATNYSMINGQFADLDRRWLLVGDAAYFVDPLFSSGVAFATNQAANAAMLLETTLAGDLDRRSLGDLWRDYDEGWHGMAETFALSIDQWYHALGKDHPDSIYWHHRGTGPDLDIQERTFDVLLNTAVTPNLMQVISGSVPKGAGPLARAAERAEPAPVDEHAPLGLAAGVTARETVGLDAPGFKAFMPAPPFDAEVDDETRAAIARYWSDPIGNGDAVVSPVATPAPALRFGFADQPDAAEVRGLGREGAAELLDILRSRSASLRQLETKLTATQLQLLKRLMRAGMVTADDNAADEHVTGA</sequence>
<evidence type="ECO:0000259" key="2">
    <source>
        <dbReference type="Pfam" id="PF01494"/>
    </source>
</evidence>
<dbReference type="GO" id="GO:0016491">
    <property type="term" value="F:oxidoreductase activity"/>
    <property type="evidence" value="ECO:0007669"/>
    <property type="project" value="UniProtKB-KW"/>
</dbReference>
<dbReference type="PANTHER" id="PTHR43747:SF1">
    <property type="entry name" value="SLR1998 PROTEIN"/>
    <property type="match status" value="1"/>
</dbReference>
<dbReference type="InterPro" id="IPR050816">
    <property type="entry name" value="Flavin-dep_Halogenase_NPB"/>
</dbReference>
<protein>
    <submittedName>
        <fullName evidence="3">NAD(P)/FAD-dependent oxidoreductase</fullName>
        <ecNumber evidence="3">1.-.-.-</ecNumber>
    </submittedName>
</protein>
<dbReference type="Proteomes" id="UP001595833">
    <property type="component" value="Unassembled WGS sequence"/>
</dbReference>
<dbReference type="InterPro" id="IPR002938">
    <property type="entry name" value="FAD-bd"/>
</dbReference>
<dbReference type="SUPFAM" id="SSF51905">
    <property type="entry name" value="FAD/NAD(P)-binding domain"/>
    <property type="match status" value="1"/>
</dbReference>